<dbReference type="AlphaFoldDB" id="A0A1F5Z275"/>
<reference evidence="2 3" key="1">
    <citation type="journal article" date="2016" name="Nat. Commun.">
        <title>Thousands of microbial genomes shed light on interconnected biogeochemical processes in an aquifer system.</title>
        <authorList>
            <person name="Anantharaman K."/>
            <person name="Brown C.T."/>
            <person name="Hug L.A."/>
            <person name="Sharon I."/>
            <person name="Castelle C.J."/>
            <person name="Probst A.J."/>
            <person name="Thomas B.C."/>
            <person name="Singh A."/>
            <person name="Wilkins M.J."/>
            <person name="Karaoz U."/>
            <person name="Brodie E.L."/>
            <person name="Williams K.H."/>
            <person name="Hubbard S.S."/>
            <person name="Banfield J.F."/>
        </authorList>
    </citation>
    <scope>NUCLEOTIDE SEQUENCE [LARGE SCALE GENOMIC DNA]</scope>
</reference>
<feature type="transmembrane region" description="Helical" evidence="1">
    <location>
        <begin position="49"/>
        <end position="69"/>
    </location>
</feature>
<evidence type="ECO:0000313" key="3">
    <source>
        <dbReference type="Proteomes" id="UP000177354"/>
    </source>
</evidence>
<feature type="transmembrane region" description="Helical" evidence="1">
    <location>
        <begin position="15"/>
        <end position="42"/>
    </location>
</feature>
<evidence type="ECO:0000313" key="2">
    <source>
        <dbReference type="EMBL" id="OGG06212.1"/>
    </source>
</evidence>
<dbReference type="Proteomes" id="UP000177354">
    <property type="component" value="Unassembled WGS sequence"/>
</dbReference>
<keyword evidence="1" id="KW-0472">Membrane</keyword>
<gene>
    <name evidence="2" type="ORF">A2777_06440</name>
</gene>
<organism evidence="2 3">
    <name type="scientific">Candidatus Gottesmanbacteria bacterium RIFCSPHIGHO2_01_FULL_40_15</name>
    <dbReference type="NCBI Taxonomy" id="1798376"/>
    <lineage>
        <taxon>Bacteria</taxon>
        <taxon>Candidatus Gottesmaniibacteriota</taxon>
    </lineage>
</organism>
<proteinExistence type="predicted"/>
<protein>
    <submittedName>
        <fullName evidence="2">Uncharacterized protein</fullName>
    </submittedName>
</protein>
<comment type="caution">
    <text evidence="2">The sequence shown here is derived from an EMBL/GenBank/DDBJ whole genome shotgun (WGS) entry which is preliminary data.</text>
</comment>
<dbReference type="EMBL" id="MFJF01000018">
    <property type="protein sequence ID" value="OGG06212.1"/>
    <property type="molecule type" value="Genomic_DNA"/>
</dbReference>
<name>A0A1F5Z275_9BACT</name>
<sequence>MKKNPEFWGFVSGMIIGFALGQAVLAWLGFIILLITVVLALISKAGTKTGFVAGFGLGVLFGSLSGSRLPFSALLQLIF</sequence>
<accession>A0A1F5Z275</accession>
<keyword evidence="1" id="KW-1133">Transmembrane helix</keyword>
<evidence type="ECO:0000256" key="1">
    <source>
        <dbReference type="SAM" id="Phobius"/>
    </source>
</evidence>
<keyword evidence="1" id="KW-0812">Transmembrane</keyword>